<keyword evidence="6" id="KW-0238">DNA-binding</keyword>
<feature type="domain" description="DNA-directed DNA polymerase family B exonuclease" evidence="9">
    <location>
        <begin position="120"/>
        <end position="312"/>
    </location>
</feature>
<gene>
    <name evidence="10" type="ORF">K9W46_00305</name>
</gene>
<dbReference type="InterPro" id="IPR006172">
    <property type="entry name" value="DNA-dir_DNA_pol_B"/>
</dbReference>
<dbReference type="Gene3D" id="3.90.1600.10">
    <property type="entry name" value="Palm domain of DNA polymerase"/>
    <property type="match status" value="1"/>
</dbReference>
<dbReference type="Gene3D" id="1.10.287.690">
    <property type="entry name" value="Helix hairpin bin"/>
    <property type="match status" value="1"/>
</dbReference>
<dbReference type="InterPro" id="IPR036397">
    <property type="entry name" value="RNaseH_sf"/>
</dbReference>
<dbReference type="InterPro" id="IPR023211">
    <property type="entry name" value="DNA_pol_palm_dom_sf"/>
</dbReference>
<dbReference type="PANTHER" id="PTHR10322:SF23">
    <property type="entry name" value="DNA POLYMERASE DELTA CATALYTIC SUBUNIT"/>
    <property type="match status" value="1"/>
</dbReference>
<evidence type="ECO:0000259" key="9">
    <source>
        <dbReference type="Pfam" id="PF03104"/>
    </source>
</evidence>
<dbReference type="EMBL" id="CP084167">
    <property type="protein sequence ID" value="UJG43639.1"/>
    <property type="molecule type" value="Genomic_DNA"/>
</dbReference>
<dbReference type="InterPro" id="IPR050240">
    <property type="entry name" value="DNA_pol_type-B"/>
</dbReference>
<evidence type="ECO:0000256" key="2">
    <source>
        <dbReference type="ARBA" id="ARBA00012417"/>
    </source>
</evidence>
<dbReference type="SUPFAM" id="SSF56672">
    <property type="entry name" value="DNA/RNA polymerases"/>
    <property type="match status" value="1"/>
</dbReference>
<reference evidence="10" key="1">
    <citation type="journal article" date="2022" name="Nat. Microbiol.">
        <title>Unique mobile elements and scalable gene flow at the prokaryote-eukaryote boundary revealed by circularized Asgard archaea genomes.</title>
        <authorList>
            <person name="Wu F."/>
            <person name="Speth D.R."/>
            <person name="Philosof A."/>
            <person name="Cremiere A."/>
            <person name="Narayanan A."/>
            <person name="Barco R.A."/>
            <person name="Connon S.A."/>
            <person name="Amend J.P."/>
            <person name="Antoshechkin I.A."/>
            <person name="Orphan V.J."/>
        </authorList>
    </citation>
    <scope>NUCLEOTIDE SEQUENCE</scope>
    <source>
        <strain evidence="10">PR6</strain>
    </source>
</reference>
<keyword evidence="5" id="KW-0239">DNA-directed DNA polymerase</keyword>
<dbReference type="InterPro" id="IPR043502">
    <property type="entry name" value="DNA/RNA_pol_sf"/>
</dbReference>
<dbReference type="InterPro" id="IPR006133">
    <property type="entry name" value="DNA-dir_DNA_pol_B_exonuc"/>
</dbReference>
<organism evidence="10">
    <name type="scientific">Candidatus Heimdallarchaeum endolithica</name>
    <dbReference type="NCBI Taxonomy" id="2876572"/>
    <lineage>
        <taxon>Archaea</taxon>
        <taxon>Promethearchaeati</taxon>
        <taxon>Candidatus Heimdallarchaeota</taxon>
        <taxon>Candidatus Heimdallarchaeia (ex Rinke et al. 2021) (nom. nud.)</taxon>
        <taxon>Candidatus Heimdallarchaeales</taxon>
        <taxon>Candidatus Heimdallarchaeaceae</taxon>
        <taxon>Candidatus Heimdallarchaeum</taxon>
    </lineage>
</organism>
<proteinExistence type="inferred from homology"/>
<accession>A0A9Y1BSN9</accession>
<dbReference type="PRINTS" id="PR00106">
    <property type="entry name" value="DNAPOLB"/>
</dbReference>
<dbReference type="AlphaFoldDB" id="A0A9Y1BSN9"/>
<dbReference type="EC" id="2.7.7.7" evidence="2"/>
<dbReference type="Gene3D" id="1.10.132.60">
    <property type="entry name" value="DNA polymerase family B, C-terminal domain"/>
    <property type="match status" value="1"/>
</dbReference>
<evidence type="ECO:0000256" key="7">
    <source>
        <dbReference type="ARBA" id="ARBA00049244"/>
    </source>
</evidence>
<dbReference type="GO" id="GO:0000166">
    <property type="term" value="F:nucleotide binding"/>
    <property type="evidence" value="ECO:0007669"/>
    <property type="project" value="InterPro"/>
</dbReference>
<comment type="similarity">
    <text evidence="1">Belongs to the DNA polymerase type-B family.</text>
</comment>
<evidence type="ECO:0000256" key="6">
    <source>
        <dbReference type="ARBA" id="ARBA00023125"/>
    </source>
</evidence>
<dbReference type="SMART" id="SM00486">
    <property type="entry name" value="POLBc"/>
    <property type="match status" value="1"/>
</dbReference>
<dbReference type="InterPro" id="IPR042087">
    <property type="entry name" value="DNA_pol_B_thumb"/>
</dbReference>
<dbReference type="Pfam" id="PF00136">
    <property type="entry name" value="DNA_pol_B"/>
    <property type="match status" value="1"/>
</dbReference>
<evidence type="ECO:0000256" key="5">
    <source>
        <dbReference type="ARBA" id="ARBA00022932"/>
    </source>
</evidence>
<sequence length="860" mass="100058">MEKPLSIIITDVDFFIQESTEERNEPVIRIKGRNKKGEVVVFHVKGFFPYFYVKDLPQTQSTIQNLLQVKPEFGDWIIRTEHVLKRTYYQLRPIYLYKILGNNPWKIRGFSRFLMNKGIKCYENDVPFVSRFLIDTDLRALNTVIVSEYEFLKRENEIDYYTTYYSNISPSEEETEYFPLVVAFKIFIELSDKGEKKTRATYLEEGTRRIIGASITWGKKGEIKGKKHFILENDSDEEEVKLILDFWNFIHSLSPDVLVSFKGNSIDLAYIIKRMNHFELPLSICSPYSNGKVKEPTTFYGYRISGYMVYDLVSRSRWMRLKTGQSRLTDLVAAYLDEKRKVTSSEINNLWIDAKVKHDSQANLKLEKTIDSDSAFIYKLFVVLGFDEWLEVMKIVGIQPSKGIYSTARHLGEFELMRVIHKNNTIIPSLPSPKEKERRKINRPLAEGGFVMEPKGTLHRAVLIADFTSMYPSVIVTHNIGGESFKGLTYSYYERFYHKPETALRVMEKKLLSERKELKKEIKELELFIRSFPEKKDEINNKLRKMKIKSSALKVIANSLYGSHNYIGSRFYNTDISNAITHFSKVYIEKVAKLAQDFSGGKVEIVYGDTDSAFLKLHDEESVFSAYEKVRRGEQFSLDYVPEAKDLLYYINSKLPEDMTLEFVDLALRIVFAKETKKRYSYVSVVTGKLEIIGFEAIRSDFSSFAKKVQTLALEKLLREGSYEKAKRAVINFCKEFQKKKGKELFQLVTIYGPVRKHPSEYKSKTPAIAALLEYSKVKHISIEELQKEYQRFPYVIVKGPDDKNIHKRARHPSLIKSINEIDRDYYIEQALRSIQRIGIEIKPSEIALDAISILDFSLD</sequence>
<dbReference type="GO" id="GO:0006261">
    <property type="term" value="P:DNA-templated DNA replication"/>
    <property type="evidence" value="ECO:0007669"/>
    <property type="project" value="TreeGrafter"/>
</dbReference>
<keyword evidence="3" id="KW-0808">Transferase</keyword>
<protein>
    <recommendedName>
        <fullName evidence="2">DNA-directed DNA polymerase</fullName>
        <ecNumber evidence="2">2.7.7.7</ecNumber>
    </recommendedName>
</protein>
<keyword evidence="4" id="KW-0548">Nucleotidyltransferase</keyword>
<dbReference type="Gene3D" id="3.30.342.10">
    <property type="entry name" value="DNA Polymerase, chain B, domain 1"/>
    <property type="match status" value="1"/>
</dbReference>
<evidence type="ECO:0000313" key="10">
    <source>
        <dbReference type="EMBL" id="UJG43639.1"/>
    </source>
</evidence>
<dbReference type="Proteomes" id="UP001200513">
    <property type="component" value="Chromosome"/>
</dbReference>
<dbReference type="InterPro" id="IPR012337">
    <property type="entry name" value="RNaseH-like_sf"/>
</dbReference>
<dbReference type="Gene3D" id="3.30.420.10">
    <property type="entry name" value="Ribonuclease H-like superfamily/Ribonuclease H"/>
    <property type="match status" value="1"/>
</dbReference>
<dbReference type="GO" id="GO:0003887">
    <property type="term" value="F:DNA-directed DNA polymerase activity"/>
    <property type="evidence" value="ECO:0007669"/>
    <property type="project" value="UniProtKB-KW"/>
</dbReference>
<feature type="domain" description="DNA-directed DNA polymerase family B multifunctional" evidence="8">
    <location>
        <begin position="408"/>
        <end position="838"/>
    </location>
</feature>
<evidence type="ECO:0000256" key="1">
    <source>
        <dbReference type="ARBA" id="ARBA00005755"/>
    </source>
</evidence>
<dbReference type="PANTHER" id="PTHR10322">
    <property type="entry name" value="DNA POLYMERASE CATALYTIC SUBUNIT"/>
    <property type="match status" value="1"/>
</dbReference>
<comment type="catalytic activity">
    <reaction evidence="7">
        <text>DNA(n) + a 2'-deoxyribonucleoside 5'-triphosphate = DNA(n+1) + diphosphate</text>
        <dbReference type="Rhea" id="RHEA:22508"/>
        <dbReference type="Rhea" id="RHEA-COMP:17339"/>
        <dbReference type="Rhea" id="RHEA-COMP:17340"/>
        <dbReference type="ChEBI" id="CHEBI:33019"/>
        <dbReference type="ChEBI" id="CHEBI:61560"/>
        <dbReference type="ChEBI" id="CHEBI:173112"/>
        <dbReference type="EC" id="2.7.7.7"/>
    </reaction>
</comment>
<evidence type="ECO:0000256" key="4">
    <source>
        <dbReference type="ARBA" id="ARBA00022695"/>
    </source>
</evidence>
<dbReference type="SUPFAM" id="SSF53098">
    <property type="entry name" value="Ribonuclease H-like"/>
    <property type="match status" value="1"/>
</dbReference>
<name>A0A9Y1BSN9_9ARCH</name>
<dbReference type="InterPro" id="IPR006134">
    <property type="entry name" value="DNA-dir_DNA_pol_B_multi_dom"/>
</dbReference>
<dbReference type="GO" id="GO:0003677">
    <property type="term" value="F:DNA binding"/>
    <property type="evidence" value="ECO:0007669"/>
    <property type="project" value="UniProtKB-KW"/>
</dbReference>
<evidence type="ECO:0000256" key="3">
    <source>
        <dbReference type="ARBA" id="ARBA00022679"/>
    </source>
</evidence>
<evidence type="ECO:0000259" key="8">
    <source>
        <dbReference type="Pfam" id="PF00136"/>
    </source>
</evidence>
<dbReference type="Pfam" id="PF03104">
    <property type="entry name" value="DNA_pol_B_exo1"/>
    <property type="match status" value="1"/>
</dbReference>